<keyword evidence="6" id="KW-0479">Metal-binding</keyword>
<keyword evidence="7" id="KW-0408">Iron</keyword>
<keyword evidence="4" id="KW-0808">Transferase</keyword>
<evidence type="ECO:0000256" key="6">
    <source>
        <dbReference type="ARBA" id="ARBA00022723"/>
    </source>
</evidence>
<dbReference type="SMART" id="SM00729">
    <property type="entry name" value="Elp3"/>
    <property type="match status" value="1"/>
</dbReference>
<dbReference type="InterPro" id="IPR005839">
    <property type="entry name" value="Methylthiotransferase"/>
</dbReference>
<dbReference type="InterPro" id="IPR020612">
    <property type="entry name" value="Methylthiotransferase_CS"/>
</dbReference>
<dbReference type="PROSITE" id="PS50926">
    <property type="entry name" value="TRAM"/>
    <property type="match status" value="1"/>
</dbReference>
<evidence type="ECO:0000256" key="3">
    <source>
        <dbReference type="ARBA" id="ARBA00022485"/>
    </source>
</evidence>
<feature type="domain" description="Radical SAM core" evidence="12">
    <location>
        <begin position="127"/>
        <end position="360"/>
    </location>
</feature>
<evidence type="ECO:0000256" key="2">
    <source>
        <dbReference type="ARBA" id="ARBA00003234"/>
    </source>
</evidence>
<keyword evidence="5" id="KW-0949">S-adenosyl-L-methionine</keyword>
<dbReference type="Pfam" id="PF00919">
    <property type="entry name" value="UPF0004"/>
    <property type="match status" value="1"/>
</dbReference>
<dbReference type="NCBIfam" id="TIGR00089">
    <property type="entry name" value="MiaB/RimO family radical SAM methylthiotransferase"/>
    <property type="match status" value="1"/>
</dbReference>
<dbReference type="EMBL" id="JAFITR010000030">
    <property type="protein sequence ID" value="MBN4066843.1"/>
    <property type="molecule type" value="Genomic_DNA"/>
</dbReference>
<dbReference type="InterPro" id="IPR006638">
    <property type="entry name" value="Elp3/MiaA/NifB-like_rSAM"/>
</dbReference>
<evidence type="ECO:0000259" key="10">
    <source>
        <dbReference type="PROSITE" id="PS50926"/>
    </source>
</evidence>
<comment type="caution">
    <text evidence="13">The sequence shown here is derived from an EMBL/GenBank/DDBJ whole genome shotgun (WGS) entry which is preliminary data.</text>
</comment>
<dbReference type="InterPro" id="IPR038135">
    <property type="entry name" value="Methylthiotransferase_N_sf"/>
</dbReference>
<feature type="domain" description="TRAM" evidence="10">
    <location>
        <begin position="363"/>
        <end position="424"/>
    </location>
</feature>
<evidence type="ECO:0000256" key="1">
    <source>
        <dbReference type="ARBA" id="ARBA00001966"/>
    </source>
</evidence>
<evidence type="ECO:0000313" key="14">
    <source>
        <dbReference type="Proteomes" id="UP000722121"/>
    </source>
</evidence>
<dbReference type="PROSITE" id="PS01278">
    <property type="entry name" value="MTTASE_RADICAL"/>
    <property type="match status" value="1"/>
</dbReference>
<comment type="function">
    <text evidence="2">Catalyzes the methylthiolation of N6-(dimethylallyl)adenosine (i(6)A), leading to the formation of 2-methylthio-N6-(dimethylallyl)adenosine (ms(2)i(6)A) at position 37 in tRNAs that read codons beginning with uridine.</text>
</comment>
<dbReference type="InterPro" id="IPR002792">
    <property type="entry name" value="TRAM_dom"/>
</dbReference>
<dbReference type="Proteomes" id="UP000722121">
    <property type="component" value="Unassembled WGS sequence"/>
</dbReference>
<name>A0ABS3AQ48_9BACT</name>
<dbReference type="PROSITE" id="PS51449">
    <property type="entry name" value="MTTASE_N"/>
    <property type="match status" value="1"/>
</dbReference>
<evidence type="ECO:0000259" key="12">
    <source>
        <dbReference type="PROSITE" id="PS51918"/>
    </source>
</evidence>
<dbReference type="PROSITE" id="PS51918">
    <property type="entry name" value="RADICAL_SAM"/>
    <property type="match status" value="1"/>
</dbReference>
<protein>
    <recommendedName>
        <fullName evidence="9">tRNA-2-methylthio-N(6)-dimethylallyladenosine synthase</fullName>
        <ecNumber evidence="9">2.8.4.3</ecNumber>
    </recommendedName>
</protein>
<dbReference type="PANTHER" id="PTHR43020:SF2">
    <property type="entry name" value="MITOCHONDRIAL TRNA METHYLTHIOTRANSFERASE CDK5RAP1"/>
    <property type="match status" value="1"/>
</dbReference>
<evidence type="ECO:0000256" key="9">
    <source>
        <dbReference type="ARBA" id="ARBA00033765"/>
    </source>
</evidence>
<organism evidence="13 14">
    <name type="scientific">Simkania negevensis</name>
    <dbReference type="NCBI Taxonomy" id="83561"/>
    <lineage>
        <taxon>Bacteria</taxon>
        <taxon>Pseudomonadati</taxon>
        <taxon>Chlamydiota</taxon>
        <taxon>Chlamydiia</taxon>
        <taxon>Parachlamydiales</taxon>
        <taxon>Simkaniaceae</taxon>
        <taxon>Simkania</taxon>
    </lineage>
</organism>
<dbReference type="Gene3D" id="3.40.50.12160">
    <property type="entry name" value="Methylthiotransferase, N-terminal domain"/>
    <property type="match status" value="1"/>
</dbReference>
<evidence type="ECO:0000256" key="5">
    <source>
        <dbReference type="ARBA" id="ARBA00022691"/>
    </source>
</evidence>
<dbReference type="InterPro" id="IPR006467">
    <property type="entry name" value="MiaB-like_bact"/>
</dbReference>
<comment type="cofactor">
    <cofactor evidence="1">
        <name>[4Fe-4S] cluster</name>
        <dbReference type="ChEBI" id="CHEBI:49883"/>
    </cofactor>
</comment>
<dbReference type="InterPro" id="IPR058240">
    <property type="entry name" value="rSAM_sf"/>
</dbReference>
<evidence type="ECO:0000313" key="13">
    <source>
        <dbReference type="EMBL" id="MBN4066843.1"/>
    </source>
</evidence>
<dbReference type="CDD" id="cd01335">
    <property type="entry name" value="Radical_SAM"/>
    <property type="match status" value="1"/>
</dbReference>
<feature type="domain" description="MTTase N-terminal" evidence="11">
    <location>
        <begin position="5"/>
        <end position="117"/>
    </location>
</feature>
<dbReference type="InterPro" id="IPR023404">
    <property type="entry name" value="rSAM_horseshoe"/>
</dbReference>
<dbReference type="Pfam" id="PF04055">
    <property type="entry name" value="Radical_SAM"/>
    <property type="match status" value="1"/>
</dbReference>
<gene>
    <name evidence="13" type="primary">mtaB</name>
    <name evidence="13" type="ORF">JYU14_02040</name>
</gene>
<dbReference type="SFLD" id="SFLDG01061">
    <property type="entry name" value="methylthiotransferase"/>
    <property type="match status" value="1"/>
</dbReference>
<dbReference type="SFLD" id="SFLDG01082">
    <property type="entry name" value="B12-binding_domain_containing"/>
    <property type="match status" value="1"/>
</dbReference>
<dbReference type="SUPFAM" id="SSF102114">
    <property type="entry name" value="Radical SAM enzymes"/>
    <property type="match status" value="1"/>
</dbReference>
<dbReference type="InterPro" id="IPR007197">
    <property type="entry name" value="rSAM"/>
</dbReference>
<keyword evidence="14" id="KW-1185">Reference proteome</keyword>
<evidence type="ECO:0000256" key="4">
    <source>
        <dbReference type="ARBA" id="ARBA00022679"/>
    </source>
</evidence>
<evidence type="ECO:0000256" key="7">
    <source>
        <dbReference type="ARBA" id="ARBA00023004"/>
    </source>
</evidence>
<dbReference type="EC" id="2.8.4.3" evidence="9"/>
<proteinExistence type="predicted"/>
<dbReference type="SFLD" id="SFLDS00029">
    <property type="entry name" value="Radical_SAM"/>
    <property type="match status" value="1"/>
</dbReference>
<sequence>MSDQKTFRIATLGCRTNQYESQGYRTQLESLGLVPAKADESADVCIINTCTVTEAADSDSRHKIRRLVRNNPGSKVVVTGCLAERNPALAEEVEGIDLLVPNKGKEQLIELLYPDIENYPEFIIDQFEGHTRAFIKIQDGCNSFCTYCIIPYVRGRSRSRKVTDILREIEGLVRQGYKEVVITGINVGDFDGGVDKGEAPVSLATLIREVDKVDGLERIRLSSIDPDEVDDDLADAVLNGKKTCHSMHIVLQAGSNAILKRMNRKYTRQVFMETVERLREASPRFTFTTDVIVGFPGEMERDFQETIEVMEQVEFAKVHMFPYSDRPRTRANLYTNKVTSAVIKERKQLLLRKAEEVAYRLRERFVGETMRVLTEKTSDNNKTIGHTENFLPVVIKDYSLPSNELITVQLTQNTPEGLVGQLVGEEVF</sequence>
<dbReference type="InterPro" id="IPR013848">
    <property type="entry name" value="Methylthiotransferase_N"/>
</dbReference>
<reference evidence="13 14" key="1">
    <citation type="submission" date="2021-02" db="EMBL/GenBank/DDBJ databases">
        <title>Activity-based single-cell genomes from oceanic crustal fluid captures similar information to metagenomic and metatranscriptomic surveys with orders of magnitude less sampling.</title>
        <authorList>
            <person name="D'Angelo T.S."/>
            <person name="Orcutt B.N."/>
        </authorList>
    </citation>
    <scope>NUCLEOTIDE SEQUENCE [LARGE SCALE GENOMIC DNA]</scope>
    <source>
        <strain evidence="13">AH-315-G07</strain>
    </source>
</reference>
<accession>A0ABS3AQ48</accession>
<keyword evidence="3" id="KW-0004">4Fe-4S</keyword>
<dbReference type="PANTHER" id="PTHR43020">
    <property type="entry name" value="CDK5 REGULATORY SUBUNIT-ASSOCIATED PROTEIN 1"/>
    <property type="match status" value="1"/>
</dbReference>
<keyword evidence="8" id="KW-0411">Iron-sulfur</keyword>
<evidence type="ECO:0000256" key="8">
    <source>
        <dbReference type="ARBA" id="ARBA00023014"/>
    </source>
</evidence>
<dbReference type="NCBIfam" id="TIGR01579">
    <property type="entry name" value="MiaB-like-C"/>
    <property type="match status" value="1"/>
</dbReference>
<evidence type="ECO:0000259" key="11">
    <source>
        <dbReference type="PROSITE" id="PS51449"/>
    </source>
</evidence>
<dbReference type="Gene3D" id="3.80.30.20">
    <property type="entry name" value="tm_1862 like domain"/>
    <property type="match status" value="1"/>
</dbReference>